<proteinExistence type="predicted"/>
<dbReference type="Gene3D" id="2.160.20.120">
    <property type="match status" value="1"/>
</dbReference>
<dbReference type="AlphaFoldDB" id="A0A3Q9FPT1"/>
<accession>A0A3Q9FPT1</accession>
<evidence type="ECO:0000313" key="3">
    <source>
        <dbReference type="Proteomes" id="UP000267268"/>
    </source>
</evidence>
<keyword evidence="3" id="KW-1185">Reference proteome</keyword>
<dbReference type="Pfam" id="PF10988">
    <property type="entry name" value="DUF2807"/>
    <property type="match status" value="1"/>
</dbReference>
<evidence type="ECO:0000313" key="2">
    <source>
        <dbReference type="EMBL" id="AZQ61782.1"/>
    </source>
</evidence>
<dbReference type="Proteomes" id="UP000267268">
    <property type="component" value="Chromosome 1"/>
</dbReference>
<protein>
    <recommendedName>
        <fullName evidence="1">Putative auto-transporter adhesin head GIN domain-containing protein</fullName>
    </recommendedName>
</protein>
<dbReference type="EMBL" id="CP034562">
    <property type="protein sequence ID" value="AZQ61782.1"/>
    <property type="molecule type" value="Genomic_DNA"/>
</dbReference>
<evidence type="ECO:0000259" key="1">
    <source>
        <dbReference type="Pfam" id="PF10988"/>
    </source>
</evidence>
<gene>
    <name evidence="2" type="ORF">EI427_05895</name>
</gene>
<dbReference type="InterPro" id="IPR021255">
    <property type="entry name" value="DUF2807"/>
</dbReference>
<feature type="domain" description="Putative auto-transporter adhesin head GIN" evidence="1">
    <location>
        <begin position="58"/>
        <end position="266"/>
    </location>
</feature>
<organism evidence="2 3">
    <name type="scientific">Flammeovirga pectinis</name>
    <dbReference type="NCBI Taxonomy" id="2494373"/>
    <lineage>
        <taxon>Bacteria</taxon>
        <taxon>Pseudomonadati</taxon>
        <taxon>Bacteroidota</taxon>
        <taxon>Cytophagia</taxon>
        <taxon>Cytophagales</taxon>
        <taxon>Flammeovirgaceae</taxon>
        <taxon>Flammeovirga</taxon>
    </lineage>
</organism>
<dbReference type="OrthoDB" id="980382at2"/>
<sequence>MVVTFCVIYKEHFAFQFKPNEIIKMKIFIYSLLLLVTIFSCNKETVETNGSSIPLQTFKGIKAGSLRCNVTVEYGDQQQVLIDADQDILNALSLDITDDASAVWEIKLAENVANDFYNNPLEINIKTPDFQSCDISGDVTVKLVDLLSSTGDLDLDIEGNSSLEAEKITRYTNEIEISVKNSGSVVFDEWTVIKDLDIEASGATTLELKGVAKEYDAEVTESGNVSSEELVTENADINASGASHIKVNCTKVLNATASGSGVIEYVQNLTVTVNEDVSGGASVRPISN</sequence>
<dbReference type="KEGG" id="fll:EI427_05895"/>
<reference evidence="2 3" key="1">
    <citation type="submission" date="2018-12" db="EMBL/GenBank/DDBJ databases">
        <title>Flammeovirga pectinis sp. nov., isolated from the gut of the Korean scallop, Patinopecten yessoensis.</title>
        <authorList>
            <person name="Bae J.-W."/>
            <person name="Jeong Y.-S."/>
            <person name="Kang W."/>
        </authorList>
    </citation>
    <scope>NUCLEOTIDE SEQUENCE [LARGE SCALE GENOMIC DNA]</scope>
    <source>
        <strain evidence="2 3">L12M1</strain>
    </source>
</reference>
<name>A0A3Q9FPT1_9BACT</name>